<comment type="caution">
    <text evidence="2">The sequence shown here is derived from an EMBL/GenBank/DDBJ whole genome shotgun (WGS) entry which is preliminary data.</text>
</comment>
<dbReference type="AlphaFoldDB" id="A0AAN7UDB4"/>
<evidence type="ECO:0000313" key="3">
    <source>
        <dbReference type="Proteomes" id="UP001305414"/>
    </source>
</evidence>
<organism evidence="2 3">
    <name type="scientific">Xylaria bambusicola</name>
    <dbReference type="NCBI Taxonomy" id="326684"/>
    <lineage>
        <taxon>Eukaryota</taxon>
        <taxon>Fungi</taxon>
        <taxon>Dikarya</taxon>
        <taxon>Ascomycota</taxon>
        <taxon>Pezizomycotina</taxon>
        <taxon>Sordariomycetes</taxon>
        <taxon>Xylariomycetidae</taxon>
        <taxon>Xylariales</taxon>
        <taxon>Xylariaceae</taxon>
        <taxon>Xylaria</taxon>
    </lineage>
</organism>
<gene>
    <name evidence="2" type="ORF">RRF57_005850</name>
</gene>
<name>A0AAN7UDB4_9PEZI</name>
<keyword evidence="3" id="KW-1185">Reference proteome</keyword>
<accession>A0AAN7UDB4</accession>
<feature type="region of interest" description="Disordered" evidence="1">
    <location>
        <begin position="47"/>
        <end position="67"/>
    </location>
</feature>
<protein>
    <submittedName>
        <fullName evidence="2">Uncharacterized protein</fullName>
    </submittedName>
</protein>
<evidence type="ECO:0000313" key="2">
    <source>
        <dbReference type="EMBL" id="KAK5630135.1"/>
    </source>
</evidence>
<proteinExistence type="predicted"/>
<reference evidence="2 3" key="1">
    <citation type="submission" date="2023-10" db="EMBL/GenBank/DDBJ databases">
        <title>Draft genome sequence of Xylaria bambusicola isolate GMP-LS, the root and basal stem rot pathogen of sugarcane in Indonesia.</title>
        <authorList>
            <person name="Selvaraj P."/>
            <person name="Muralishankar V."/>
            <person name="Muruganantham S."/>
            <person name="Sp S."/>
            <person name="Haryani S."/>
            <person name="Lau K.J.X."/>
            <person name="Naqvi N.I."/>
        </authorList>
    </citation>
    <scope>NUCLEOTIDE SEQUENCE [LARGE SCALE GENOMIC DNA]</scope>
    <source>
        <strain evidence="2">GMP-LS</strain>
    </source>
</reference>
<evidence type="ECO:0000256" key="1">
    <source>
        <dbReference type="SAM" id="MobiDB-lite"/>
    </source>
</evidence>
<sequence>MEKSRDYPSLTLLGIWPYPNLDNHSGKLRLLDDGLNLGDQAGVNESANVETAETVHEAEVETAQLEG</sequence>
<dbReference type="EMBL" id="JAWHQM010000014">
    <property type="protein sequence ID" value="KAK5630135.1"/>
    <property type="molecule type" value="Genomic_DNA"/>
</dbReference>
<dbReference type="Proteomes" id="UP001305414">
    <property type="component" value="Unassembled WGS sequence"/>
</dbReference>